<dbReference type="Proteomes" id="UP001189429">
    <property type="component" value="Unassembled WGS sequence"/>
</dbReference>
<protein>
    <submittedName>
        <fullName evidence="2">Uncharacterized protein</fullName>
    </submittedName>
</protein>
<gene>
    <name evidence="2" type="ORF">PCOR1329_LOCUS34681</name>
</gene>
<feature type="non-terminal residue" evidence="2">
    <location>
        <position position="1"/>
    </location>
</feature>
<reference evidence="2" key="1">
    <citation type="submission" date="2023-10" db="EMBL/GenBank/DDBJ databases">
        <authorList>
            <person name="Chen Y."/>
            <person name="Shah S."/>
            <person name="Dougan E. K."/>
            <person name="Thang M."/>
            <person name="Chan C."/>
        </authorList>
    </citation>
    <scope>NUCLEOTIDE SEQUENCE [LARGE SCALE GENOMIC DNA]</scope>
</reference>
<sequence>QFERSLSTKRTIAADSLQALSQLQFAEGPLWILAVIEAQLASPPKWATPGGESTLLNASDYKSMPPGGENRSKAVRAANAMHARRQFTTACTHTSELVRLKHLSQLDIRLVMMASGKTCEGRKQYTSMVDVVADFWEAMNADELHVRNVPLLRLDNETGVGDDEVDTRAPKKAKLAPPSKALGMAPVSLSGCGDVDPLTFQAKGFEVCATIAAVDKRRDTEVTSYVITAIDDQTVHVRGSSGDVIMLKISEVLDGYTVVVKSEPKVVDCAQLDKFRRGNKGAATEDARARLRVALTAIEDVKIFGGGKLDNSRVNLIAKTSFRIGELQIVAAYDRTSVDKSNPPGMRISVGGGFVASVVLPSVLELDGATYAATLRKQRDRLDEEKFSSTQFWYVQLVHEGAHNVELRSTEISIMGKAVSSPTWANVKDIKEGQLILGPLQDSGDGAGGAVGSGDGAANRDKGGKGSKGGSKGGRGGKGGKAP</sequence>
<dbReference type="EMBL" id="CAUYUJ010014250">
    <property type="protein sequence ID" value="CAK0838823.1"/>
    <property type="molecule type" value="Genomic_DNA"/>
</dbReference>
<evidence type="ECO:0000313" key="2">
    <source>
        <dbReference type="EMBL" id="CAK0838823.1"/>
    </source>
</evidence>
<evidence type="ECO:0000256" key="1">
    <source>
        <dbReference type="SAM" id="MobiDB-lite"/>
    </source>
</evidence>
<feature type="region of interest" description="Disordered" evidence="1">
    <location>
        <begin position="48"/>
        <end position="70"/>
    </location>
</feature>
<proteinExistence type="predicted"/>
<accession>A0ABN9T1J0</accession>
<keyword evidence="3" id="KW-1185">Reference proteome</keyword>
<comment type="caution">
    <text evidence="2">The sequence shown here is derived from an EMBL/GenBank/DDBJ whole genome shotgun (WGS) entry which is preliminary data.</text>
</comment>
<feature type="region of interest" description="Disordered" evidence="1">
    <location>
        <begin position="441"/>
        <end position="483"/>
    </location>
</feature>
<name>A0ABN9T1J0_9DINO</name>
<organism evidence="2 3">
    <name type="scientific">Prorocentrum cordatum</name>
    <dbReference type="NCBI Taxonomy" id="2364126"/>
    <lineage>
        <taxon>Eukaryota</taxon>
        <taxon>Sar</taxon>
        <taxon>Alveolata</taxon>
        <taxon>Dinophyceae</taxon>
        <taxon>Prorocentrales</taxon>
        <taxon>Prorocentraceae</taxon>
        <taxon>Prorocentrum</taxon>
    </lineage>
</organism>
<evidence type="ECO:0000313" key="3">
    <source>
        <dbReference type="Proteomes" id="UP001189429"/>
    </source>
</evidence>
<feature type="compositionally biased region" description="Gly residues" evidence="1">
    <location>
        <begin position="445"/>
        <end position="455"/>
    </location>
</feature>
<feature type="non-terminal residue" evidence="2">
    <location>
        <position position="483"/>
    </location>
</feature>
<feature type="compositionally biased region" description="Gly residues" evidence="1">
    <location>
        <begin position="466"/>
        <end position="483"/>
    </location>
</feature>